<protein>
    <submittedName>
        <fullName evidence="1">3-methyladenine DNA glycosylase</fullName>
    </submittedName>
</protein>
<comment type="caution">
    <text evidence="1">The sequence shown here is derived from an EMBL/GenBank/DDBJ whole genome shotgun (WGS) entry which is preliminary data.</text>
</comment>
<organism evidence="1 2">
    <name type="scientific">Gulosibacter bifidus</name>
    <dbReference type="NCBI Taxonomy" id="272239"/>
    <lineage>
        <taxon>Bacteria</taxon>
        <taxon>Bacillati</taxon>
        <taxon>Actinomycetota</taxon>
        <taxon>Actinomycetes</taxon>
        <taxon>Micrococcales</taxon>
        <taxon>Microbacteriaceae</taxon>
        <taxon>Gulosibacter</taxon>
    </lineage>
</organism>
<gene>
    <name evidence="1" type="ORF">ACFSUQ_00090</name>
</gene>
<evidence type="ECO:0000313" key="2">
    <source>
        <dbReference type="Proteomes" id="UP001597453"/>
    </source>
</evidence>
<reference evidence="2" key="1">
    <citation type="journal article" date="2019" name="Int. J. Syst. Evol. Microbiol.">
        <title>The Global Catalogue of Microorganisms (GCM) 10K type strain sequencing project: providing services to taxonomists for standard genome sequencing and annotation.</title>
        <authorList>
            <consortium name="The Broad Institute Genomics Platform"/>
            <consortium name="The Broad Institute Genome Sequencing Center for Infectious Disease"/>
            <person name="Wu L."/>
            <person name="Ma J."/>
        </authorList>
    </citation>
    <scope>NUCLEOTIDE SEQUENCE [LARGE SCALE GENOMIC DNA]</scope>
    <source>
        <strain evidence="2">TISTR 1511</strain>
    </source>
</reference>
<dbReference type="RefSeq" id="WP_066055514.1">
    <property type="nucleotide sequence ID" value="NZ_JBHUNF010000001.1"/>
</dbReference>
<sequence>MPIPANTPETTSPATRILTRPKWQAAANEHRERAEALTATFREFRARGKKHAIDDFLFTYYSYRPALLHKWHPGIGLELADAPEYASQRWYTTSGTDADATVRVDVAALLASRHDLVTHIRTLSQAVLDRPAQFGCFGLHEWAMVYKQEEHRHPIPLRLGQAPTDAVVESHRIQCSHFDAFRFFTPAARPLNQLQPTRAQQCALDQAGCLHANMDLYKWAIKLGPLVPGALLLDAFELAREIRWLDMRASPYDVSDYGVAPVAIETPEGKAQYVRMQREFSQRAQAIRARLLEVITAAEAAVGQ</sequence>
<accession>A0ABW5RGF9</accession>
<proteinExistence type="predicted"/>
<dbReference type="EMBL" id="JBHUNF010000001">
    <property type="protein sequence ID" value="MFD2673710.1"/>
    <property type="molecule type" value="Genomic_DNA"/>
</dbReference>
<name>A0ABW5RGF9_9MICO</name>
<dbReference type="Proteomes" id="UP001597453">
    <property type="component" value="Unassembled WGS sequence"/>
</dbReference>
<evidence type="ECO:0000313" key="1">
    <source>
        <dbReference type="EMBL" id="MFD2673710.1"/>
    </source>
</evidence>
<keyword evidence="2" id="KW-1185">Reference proteome</keyword>